<keyword evidence="2" id="KW-1185">Reference proteome</keyword>
<dbReference type="Proteomes" id="UP000199228">
    <property type="component" value="Unassembled WGS sequence"/>
</dbReference>
<gene>
    <name evidence="1" type="ORF">SAMN02910417_00260</name>
</gene>
<evidence type="ECO:0000313" key="2">
    <source>
        <dbReference type="Proteomes" id="UP000199228"/>
    </source>
</evidence>
<organism evidence="1 2">
    <name type="scientific">Eubacterium oxidoreducens</name>
    <dbReference type="NCBI Taxonomy" id="1732"/>
    <lineage>
        <taxon>Bacteria</taxon>
        <taxon>Bacillati</taxon>
        <taxon>Bacillota</taxon>
        <taxon>Clostridia</taxon>
        <taxon>Eubacteriales</taxon>
        <taxon>Eubacteriaceae</taxon>
        <taxon>Eubacterium</taxon>
    </lineage>
</organism>
<dbReference type="AlphaFoldDB" id="A0A1G6A4S1"/>
<evidence type="ECO:0000313" key="1">
    <source>
        <dbReference type="EMBL" id="SDB03395.1"/>
    </source>
</evidence>
<proteinExistence type="predicted"/>
<sequence length="140" mass="16357">MSSNFSTEEKLFRTRLFLETDIKVLSAAEEPNTQDIEKDQTQLTAILPLIDDSQYEAWKENYIAQTYEQIKDHTFYVCPYMIASMGMMETYEMTIPDSRMEAFKEWINQNPSAFMGQPRDASKEDIYDYIGLHALPKEEA</sequence>
<dbReference type="RefSeq" id="WP_090171325.1">
    <property type="nucleotide sequence ID" value="NZ_FMXR01000004.1"/>
</dbReference>
<protein>
    <submittedName>
        <fullName evidence="1">Uncharacterized protein</fullName>
    </submittedName>
</protein>
<reference evidence="1 2" key="1">
    <citation type="submission" date="2016-10" db="EMBL/GenBank/DDBJ databases">
        <authorList>
            <person name="de Groot N.N."/>
        </authorList>
    </citation>
    <scope>NUCLEOTIDE SEQUENCE [LARGE SCALE GENOMIC DNA]</scope>
    <source>
        <strain evidence="1 2">DSM 3217</strain>
    </source>
</reference>
<name>A0A1G6A4S1_EUBOX</name>
<dbReference type="EMBL" id="FMXR01000004">
    <property type="protein sequence ID" value="SDB03395.1"/>
    <property type="molecule type" value="Genomic_DNA"/>
</dbReference>
<accession>A0A1G6A4S1</accession>